<evidence type="ECO:0000313" key="2">
    <source>
        <dbReference type="Proteomes" id="UP000499080"/>
    </source>
</evidence>
<comment type="caution">
    <text evidence="1">The sequence shown here is derived from an EMBL/GenBank/DDBJ whole genome shotgun (WGS) entry which is preliminary data.</text>
</comment>
<organism evidence="1 2">
    <name type="scientific">Araneus ventricosus</name>
    <name type="common">Orbweaver spider</name>
    <name type="synonym">Epeira ventricosa</name>
    <dbReference type="NCBI Taxonomy" id="182803"/>
    <lineage>
        <taxon>Eukaryota</taxon>
        <taxon>Metazoa</taxon>
        <taxon>Ecdysozoa</taxon>
        <taxon>Arthropoda</taxon>
        <taxon>Chelicerata</taxon>
        <taxon>Arachnida</taxon>
        <taxon>Araneae</taxon>
        <taxon>Araneomorphae</taxon>
        <taxon>Entelegynae</taxon>
        <taxon>Araneoidea</taxon>
        <taxon>Araneidae</taxon>
        <taxon>Araneus</taxon>
    </lineage>
</organism>
<accession>A0A4Y2KXC6</accession>
<keyword evidence="2" id="KW-1185">Reference proteome</keyword>
<gene>
    <name evidence="1" type="ORF">AVEN_228862_1</name>
</gene>
<name>A0A4Y2KXC6_ARAVE</name>
<proteinExistence type="predicted"/>
<sequence length="105" mass="11366">MLMASFEDCSEFAFGLPLTVLGNIPFPQGENFTERVGRSRTIGKFGVTLAFRAGNLLIPTSLPIYTTCIEANTFCYQISSAALAFCRLDHLLSISPSPKSNLVSA</sequence>
<protein>
    <submittedName>
        <fullName evidence="1">Uncharacterized protein</fullName>
    </submittedName>
</protein>
<evidence type="ECO:0000313" key="1">
    <source>
        <dbReference type="EMBL" id="GBN06710.1"/>
    </source>
</evidence>
<dbReference type="EMBL" id="BGPR01005092">
    <property type="protein sequence ID" value="GBN06710.1"/>
    <property type="molecule type" value="Genomic_DNA"/>
</dbReference>
<dbReference type="AlphaFoldDB" id="A0A4Y2KXC6"/>
<dbReference type="Proteomes" id="UP000499080">
    <property type="component" value="Unassembled WGS sequence"/>
</dbReference>
<reference evidence="1 2" key="1">
    <citation type="journal article" date="2019" name="Sci. Rep.">
        <title>Orb-weaving spider Araneus ventricosus genome elucidates the spidroin gene catalogue.</title>
        <authorList>
            <person name="Kono N."/>
            <person name="Nakamura H."/>
            <person name="Ohtoshi R."/>
            <person name="Moran D.A.P."/>
            <person name="Shinohara A."/>
            <person name="Yoshida Y."/>
            <person name="Fujiwara M."/>
            <person name="Mori M."/>
            <person name="Tomita M."/>
            <person name="Arakawa K."/>
        </authorList>
    </citation>
    <scope>NUCLEOTIDE SEQUENCE [LARGE SCALE GENOMIC DNA]</scope>
</reference>